<dbReference type="Pfam" id="PF02771">
    <property type="entry name" value="Acyl-CoA_dh_N"/>
    <property type="match status" value="1"/>
</dbReference>
<dbReference type="InterPro" id="IPR009100">
    <property type="entry name" value="AcylCoA_DH/oxidase_NM_dom_sf"/>
</dbReference>
<evidence type="ECO:0000313" key="9">
    <source>
        <dbReference type="Proteomes" id="UP000003704"/>
    </source>
</evidence>
<keyword evidence="5" id="KW-0560">Oxidoreductase</keyword>
<dbReference type="Gene3D" id="2.40.110.10">
    <property type="entry name" value="Butyryl-CoA Dehydrogenase, subunit A, domain 2"/>
    <property type="match status" value="1"/>
</dbReference>
<feature type="domain" description="Acyl-CoA dehydrogenase/oxidase N-terminal" evidence="7">
    <location>
        <begin position="6"/>
        <end position="118"/>
    </location>
</feature>
<dbReference type="Gene3D" id="1.20.140.10">
    <property type="entry name" value="Butyryl-CoA Dehydrogenase, subunit A, domain 3"/>
    <property type="match status" value="1"/>
</dbReference>
<dbReference type="GO" id="GO:0003995">
    <property type="term" value="F:acyl-CoA dehydrogenase activity"/>
    <property type="evidence" value="ECO:0007669"/>
    <property type="project" value="TreeGrafter"/>
</dbReference>
<dbReference type="GO" id="GO:0050660">
    <property type="term" value="F:flavin adenine dinucleotide binding"/>
    <property type="evidence" value="ECO:0007669"/>
    <property type="project" value="InterPro"/>
</dbReference>
<dbReference type="SUPFAM" id="SSF47203">
    <property type="entry name" value="Acyl-CoA dehydrogenase C-terminal domain-like"/>
    <property type="match status" value="1"/>
</dbReference>
<dbReference type="SUPFAM" id="SSF56645">
    <property type="entry name" value="Acyl-CoA dehydrogenase NM domain-like"/>
    <property type="match status" value="1"/>
</dbReference>
<evidence type="ECO:0000313" key="8">
    <source>
        <dbReference type="EMBL" id="EIT70836.1"/>
    </source>
</evidence>
<dbReference type="CDD" id="cd00567">
    <property type="entry name" value="ACAD"/>
    <property type="match status" value="1"/>
</dbReference>
<dbReference type="RefSeq" id="WP_007183929.1">
    <property type="nucleotide sequence ID" value="NZ_AKGD01000001.1"/>
</dbReference>
<dbReference type="PANTHER" id="PTHR43884">
    <property type="entry name" value="ACYL-COA DEHYDROGENASE"/>
    <property type="match status" value="1"/>
</dbReference>
<dbReference type="PANTHER" id="PTHR43884:SF20">
    <property type="entry name" value="ACYL-COA DEHYDROGENASE FADE28"/>
    <property type="match status" value="1"/>
</dbReference>
<evidence type="ECO:0000256" key="2">
    <source>
        <dbReference type="ARBA" id="ARBA00009347"/>
    </source>
</evidence>
<dbReference type="STRING" id="1172194.WQQ_09730"/>
<dbReference type="AlphaFoldDB" id="I8I3Y2"/>
<evidence type="ECO:0000259" key="7">
    <source>
        <dbReference type="Pfam" id="PF02771"/>
    </source>
</evidence>
<evidence type="ECO:0008006" key="10">
    <source>
        <dbReference type="Google" id="ProtNLM"/>
    </source>
</evidence>
<feature type="domain" description="Acyl-CoA dehydrogenase/oxidase C-terminal" evidence="6">
    <location>
        <begin position="225"/>
        <end position="346"/>
    </location>
</feature>
<evidence type="ECO:0000256" key="5">
    <source>
        <dbReference type="ARBA" id="ARBA00023002"/>
    </source>
</evidence>
<dbReference type="InterPro" id="IPR009075">
    <property type="entry name" value="AcylCo_DH/oxidase_C"/>
</dbReference>
<dbReference type="InterPro" id="IPR013786">
    <property type="entry name" value="AcylCoA_DH/ox_N"/>
</dbReference>
<comment type="caution">
    <text evidence="8">The sequence shown here is derived from an EMBL/GenBank/DDBJ whole genome shotgun (WGS) entry which is preliminary data.</text>
</comment>
<keyword evidence="3" id="KW-0285">Flavoprotein</keyword>
<gene>
    <name evidence="8" type="ORF">WQQ_09730</name>
</gene>
<evidence type="ECO:0000256" key="3">
    <source>
        <dbReference type="ARBA" id="ARBA00022630"/>
    </source>
</evidence>
<comment type="similarity">
    <text evidence="2">Belongs to the acyl-CoA dehydrogenase family.</text>
</comment>
<dbReference type="Pfam" id="PF00441">
    <property type="entry name" value="Acyl-CoA_dh_1"/>
    <property type="match status" value="1"/>
</dbReference>
<protein>
    <recommendedName>
        <fullName evidence="10">Acyl-CoA dehydrogenase</fullName>
    </recommendedName>
</protein>
<dbReference type="PATRIC" id="fig|1172194.4.peg.933"/>
<evidence type="ECO:0000256" key="1">
    <source>
        <dbReference type="ARBA" id="ARBA00001974"/>
    </source>
</evidence>
<evidence type="ECO:0000259" key="6">
    <source>
        <dbReference type="Pfam" id="PF00441"/>
    </source>
</evidence>
<dbReference type="InterPro" id="IPR036250">
    <property type="entry name" value="AcylCo_DH-like_C"/>
</dbReference>
<proteinExistence type="inferred from homology"/>
<dbReference type="Proteomes" id="UP000003704">
    <property type="component" value="Unassembled WGS sequence"/>
</dbReference>
<name>I8I3Y2_9GAMM</name>
<dbReference type="EMBL" id="AKGD01000001">
    <property type="protein sequence ID" value="EIT70836.1"/>
    <property type="molecule type" value="Genomic_DNA"/>
</dbReference>
<evidence type="ECO:0000256" key="4">
    <source>
        <dbReference type="ARBA" id="ARBA00022827"/>
    </source>
</evidence>
<sequence length="370" mass="39941">MDFDFSDEQKVIRDEARKLLAAQCDLKRVRRVLEGEASFDRELWQTIAEAGWIGSAIGEEHGGLGLGRVTLCVIAEELGRALAPVPVAASIYLAAEALALSNHEALAAELLPKLASGELIGTLALTEGVKPLHALDAIETKVIDGRLTGSKLPVLFGHIADFALVAAKNAAGVVGLYRLDLNAQGVERTLLDSIDPTLPLARIEFTRVACTLLIEDATALLPKLLDRAAVFLAFEQIGAATAALEMSCDYARIRQAFGRPIGSFQAIKHKLAEMYTKIEIARSNAFYAAWALEADAPELALAAAAARLAATDAFEWTAKETIQTHGGIGATWEADPHLFYRRSRALASLLDTSLAWRDRLVHELELHFAA</sequence>
<keyword evidence="4" id="KW-0274">FAD</keyword>
<dbReference type="Gene3D" id="1.10.540.10">
    <property type="entry name" value="Acyl-CoA dehydrogenase/oxidase, N-terminal domain"/>
    <property type="match status" value="1"/>
</dbReference>
<dbReference type="InterPro" id="IPR046373">
    <property type="entry name" value="Acyl-CoA_Oxase/DH_mid-dom_sf"/>
</dbReference>
<accession>I8I3Y2</accession>
<keyword evidence="9" id="KW-1185">Reference proteome</keyword>
<organism evidence="8 9">
    <name type="scientific">Hydrocarboniphaga effusa AP103</name>
    <dbReference type="NCBI Taxonomy" id="1172194"/>
    <lineage>
        <taxon>Bacteria</taxon>
        <taxon>Pseudomonadati</taxon>
        <taxon>Pseudomonadota</taxon>
        <taxon>Gammaproteobacteria</taxon>
        <taxon>Nevskiales</taxon>
        <taxon>Nevskiaceae</taxon>
        <taxon>Hydrocarboniphaga</taxon>
    </lineage>
</organism>
<dbReference type="InterPro" id="IPR037069">
    <property type="entry name" value="AcylCoA_DH/ox_N_sf"/>
</dbReference>
<comment type="cofactor">
    <cofactor evidence="1">
        <name>FAD</name>
        <dbReference type="ChEBI" id="CHEBI:57692"/>
    </cofactor>
</comment>
<reference evidence="8 9" key="1">
    <citation type="journal article" date="2012" name="J. Bacteriol.">
        <title>Genome Sequence of n-Alkane-Degrading Hydrocarboniphaga effusa Strain AP103T (ATCC BAA-332T).</title>
        <authorList>
            <person name="Chang H.K."/>
            <person name="Zylstra G.J."/>
            <person name="Chae J.C."/>
        </authorList>
    </citation>
    <scope>NUCLEOTIDE SEQUENCE [LARGE SCALE GENOMIC DNA]</scope>
    <source>
        <strain evidence="8 9">AP103</strain>
    </source>
</reference>
<dbReference type="OrthoDB" id="7053515at2"/>